<feature type="domain" description="Disulphide bond isomerase DsbC/G N-terminal" evidence="8">
    <location>
        <begin position="22"/>
        <end position="87"/>
    </location>
</feature>
<dbReference type="Pfam" id="PF10411">
    <property type="entry name" value="DsbC_N"/>
    <property type="match status" value="1"/>
</dbReference>
<feature type="domain" description="Thioredoxin-like fold" evidence="9">
    <location>
        <begin position="111"/>
        <end position="234"/>
    </location>
</feature>
<name>A0ABS8GB30_9ALTE</name>
<evidence type="ECO:0000256" key="7">
    <source>
        <dbReference type="RuleBase" id="RU364038"/>
    </source>
</evidence>
<evidence type="ECO:0000256" key="4">
    <source>
        <dbReference type="ARBA" id="ARBA00022764"/>
    </source>
</evidence>
<evidence type="ECO:0000313" key="10">
    <source>
        <dbReference type="EMBL" id="MCC2617792.1"/>
    </source>
</evidence>
<dbReference type="InterPro" id="IPR009094">
    <property type="entry name" value="DiS-bond_isomerase_DsbC/G_N_sf"/>
</dbReference>
<keyword evidence="6 7" id="KW-0676">Redox-active center</keyword>
<comment type="similarity">
    <text evidence="2 7">Belongs to the thioredoxin family. DsbC subfamily.</text>
</comment>
<evidence type="ECO:0000259" key="8">
    <source>
        <dbReference type="Pfam" id="PF10411"/>
    </source>
</evidence>
<dbReference type="GO" id="GO:0003756">
    <property type="term" value="F:protein disulfide isomerase activity"/>
    <property type="evidence" value="ECO:0007669"/>
    <property type="project" value="UniProtKB-EC"/>
</dbReference>
<dbReference type="InterPro" id="IPR033954">
    <property type="entry name" value="DiS-bond_Isoase_DsbC/G"/>
</dbReference>
<protein>
    <recommendedName>
        <fullName evidence="7">Thiol:disulfide interchange protein</fullName>
    </recommendedName>
</protein>
<keyword evidence="11" id="KW-1185">Reference proteome</keyword>
<accession>A0ABS8GB30</accession>
<dbReference type="RefSeq" id="WP_229162182.1">
    <property type="nucleotide sequence ID" value="NZ_JAJEWP010000006.1"/>
</dbReference>
<keyword evidence="10" id="KW-0413">Isomerase</keyword>
<evidence type="ECO:0000259" key="9">
    <source>
        <dbReference type="Pfam" id="PF13098"/>
    </source>
</evidence>
<gene>
    <name evidence="10" type="primary">dsbC</name>
    <name evidence="10" type="ORF">LJ739_16190</name>
</gene>
<dbReference type="SUPFAM" id="SSF54423">
    <property type="entry name" value="DsbC/DsbG N-terminal domain-like"/>
    <property type="match status" value="1"/>
</dbReference>
<dbReference type="PANTHER" id="PTHR35272">
    <property type="entry name" value="THIOL:DISULFIDE INTERCHANGE PROTEIN DSBC-RELATED"/>
    <property type="match status" value="1"/>
</dbReference>
<reference evidence="10 11" key="1">
    <citation type="submission" date="2021-10" db="EMBL/GenBank/DDBJ databases">
        <title>Draft genome of Aestuariibacter halophilus JC2043.</title>
        <authorList>
            <person name="Emsley S.A."/>
            <person name="Pfannmuller K.M."/>
            <person name="Ushijima B."/>
            <person name="Saw J.H."/>
            <person name="Videau P."/>
        </authorList>
    </citation>
    <scope>NUCLEOTIDE SEQUENCE [LARGE SCALE GENOMIC DNA]</scope>
    <source>
        <strain evidence="10 11">JC2043</strain>
    </source>
</reference>
<evidence type="ECO:0000256" key="6">
    <source>
        <dbReference type="ARBA" id="ARBA00023284"/>
    </source>
</evidence>
<evidence type="ECO:0000256" key="3">
    <source>
        <dbReference type="ARBA" id="ARBA00022729"/>
    </source>
</evidence>
<dbReference type="EMBL" id="JAJEWP010000006">
    <property type="protein sequence ID" value="MCC2617792.1"/>
    <property type="molecule type" value="Genomic_DNA"/>
</dbReference>
<keyword evidence="3 7" id="KW-0732">Signal</keyword>
<dbReference type="Pfam" id="PF13098">
    <property type="entry name" value="Thioredoxin_2"/>
    <property type="match status" value="1"/>
</dbReference>
<evidence type="ECO:0000256" key="1">
    <source>
        <dbReference type="ARBA" id="ARBA00004418"/>
    </source>
</evidence>
<dbReference type="PANTHER" id="PTHR35272:SF3">
    <property type="entry name" value="THIOL:DISULFIDE INTERCHANGE PROTEIN DSBC"/>
    <property type="match status" value="1"/>
</dbReference>
<feature type="chain" id="PRO_5044993396" description="Thiol:disulfide interchange protein" evidence="7">
    <location>
        <begin position="22"/>
        <end position="237"/>
    </location>
</feature>
<organism evidence="10 11">
    <name type="scientific">Fluctibacter halophilus</name>
    <dbReference type="NCBI Taxonomy" id="226011"/>
    <lineage>
        <taxon>Bacteria</taxon>
        <taxon>Pseudomonadati</taxon>
        <taxon>Pseudomonadota</taxon>
        <taxon>Gammaproteobacteria</taxon>
        <taxon>Alteromonadales</taxon>
        <taxon>Alteromonadaceae</taxon>
        <taxon>Fluctibacter</taxon>
    </lineage>
</organism>
<proteinExistence type="inferred from homology"/>
<dbReference type="Proteomes" id="UP001520878">
    <property type="component" value="Unassembled WGS sequence"/>
</dbReference>
<comment type="function">
    <text evidence="7">Required for disulfide bond formation in some periplasmic proteins. Acts by transferring its disulfide bond to other proteins and is reduced in the process.</text>
</comment>
<keyword evidence="4 7" id="KW-0574">Periplasm</keyword>
<evidence type="ECO:0000256" key="2">
    <source>
        <dbReference type="ARBA" id="ARBA00009813"/>
    </source>
</evidence>
<dbReference type="InterPro" id="IPR012336">
    <property type="entry name" value="Thioredoxin-like_fold"/>
</dbReference>
<keyword evidence="5" id="KW-1015">Disulfide bond</keyword>
<feature type="signal peptide" evidence="7">
    <location>
        <begin position="1"/>
        <end position="21"/>
    </location>
</feature>
<dbReference type="SUPFAM" id="SSF52833">
    <property type="entry name" value="Thioredoxin-like"/>
    <property type="match status" value="1"/>
</dbReference>
<dbReference type="InterPro" id="IPR018950">
    <property type="entry name" value="DiS-bond_isomerase_DsbC/G_N"/>
</dbReference>
<dbReference type="NCBIfam" id="NF008129">
    <property type="entry name" value="PRK10877.1"/>
    <property type="match status" value="1"/>
</dbReference>
<dbReference type="InterPro" id="IPR036249">
    <property type="entry name" value="Thioredoxin-like_sf"/>
</dbReference>
<evidence type="ECO:0000313" key="11">
    <source>
        <dbReference type="Proteomes" id="UP001520878"/>
    </source>
</evidence>
<dbReference type="Gene3D" id="3.10.450.70">
    <property type="entry name" value="Disulphide bond isomerase, DsbC/G, N-terminal"/>
    <property type="match status" value="1"/>
</dbReference>
<evidence type="ECO:0000256" key="5">
    <source>
        <dbReference type="ARBA" id="ARBA00023157"/>
    </source>
</evidence>
<dbReference type="CDD" id="cd03020">
    <property type="entry name" value="DsbA_DsbC_DsbG"/>
    <property type="match status" value="1"/>
</dbReference>
<comment type="caution">
    <text evidence="10">The sequence shown here is derived from an EMBL/GenBank/DDBJ whole genome shotgun (WGS) entry which is preliminary data.</text>
</comment>
<comment type="subcellular location">
    <subcellularLocation>
        <location evidence="1 7">Periplasm</location>
    </subcellularLocation>
</comment>
<dbReference type="InterPro" id="IPR051470">
    <property type="entry name" value="Thiol:disulfide_interchange"/>
</dbReference>
<sequence length="237" mass="25922">MKRVVSMFAATLVAVSAGAMAAVESTGSVKTKIENMLGLDVTAVADSPVPGLLQLTTNRGLFYTTADGKYFMQGRIFNLDAGMRNETESAISKMRVEGLKAFVDDGIVFKAENEKYVVDVFTDITCGYCRQLHEEIGKYNDQGITVRYLAFPRAGVNSETYHNMVSVWCAKDPQQAMTDAKRGSKVEQHECKNNIAEQYEFAQSVGVNGTPYIILPNGHLIGGYQPAAILAKTLENI</sequence>
<dbReference type="Gene3D" id="3.40.30.10">
    <property type="entry name" value="Glutaredoxin"/>
    <property type="match status" value="1"/>
</dbReference>